<dbReference type="PANTHER" id="PTHR38407">
    <property type="entry name" value="PROTEIN IVY1"/>
    <property type="match status" value="1"/>
</dbReference>
<protein>
    <recommendedName>
        <fullName evidence="4">IMD domain-containing protein</fullName>
    </recommendedName>
</protein>
<dbReference type="Gene3D" id="1.20.1270.60">
    <property type="entry name" value="Arfaptin homology (AH) domain/BAR domain"/>
    <property type="match status" value="1"/>
</dbReference>
<feature type="compositionally biased region" description="Polar residues" evidence="1">
    <location>
        <begin position="397"/>
        <end position="412"/>
    </location>
</feature>
<feature type="compositionally biased region" description="Low complexity" evidence="1">
    <location>
        <begin position="327"/>
        <end position="348"/>
    </location>
</feature>
<dbReference type="InterPro" id="IPR037470">
    <property type="entry name" value="IVY1"/>
</dbReference>
<dbReference type="PANTHER" id="PTHR38407:SF1">
    <property type="entry name" value="PROTEIN IVY1"/>
    <property type="match status" value="1"/>
</dbReference>
<gene>
    <name evidence="2" type="ORF">FIBSPDRAFT_735433</name>
</gene>
<dbReference type="OrthoDB" id="5594612at2759"/>
<reference evidence="2 3" key="1">
    <citation type="journal article" date="2016" name="Mol. Biol. Evol.">
        <title>Comparative Genomics of Early-Diverging Mushroom-Forming Fungi Provides Insights into the Origins of Lignocellulose Decay Capabilities.</title>
        <authorList>
            <person name="Nagy L.G."/>
            <person name="Riley R."/>
            <person name="Tritt A."/>
            <person name="Adam C."/>
            <person name="Daum C."/>
            <person name="Floudas D."/>
            <person name="Sun H."/>
            <person name="Yadav J.S."/>
            <person name="Pangilinan J."/>
            <person name="Larsson K.H."/>
            <person name="Matsuura K."/>
            <person name="Barry K."/>
            <person name="Labutti K."/>
            <person name="Kuo R."/>
            <person name="Ohm R.A."/>
            <person name="Bhattacharya S.S."/>
            <person name="Shirouzu T."/>
            <person name="Yoshinaga Y."/>
            <person name="Martin F.M."/>
            <person name="Grigoriev I.V."/>
            <person name="Hibbett D.S."/>
        </authorList>
    </citation>
    <scope>NUCLEOTIDE SEQUENCE [LARGE SCALE GENOMIC DNA]</scope>
    <source>
        <strain evidence="2 3">CBS 109695</strain>
    </source>
</reference>
<feature type="region of interest" description="Disordered" evidence="1">
    <location>
        <begin position="1"/>
        <end position="26"/>
    </location>
</feature>
<proteinExistence type="predicted"/>
<dbReference type="InterPro" id="IPR027267">
    <property type="entry name" value="AH/BAR_dom_sf"/>
</dbReference>
<dbReference type="SUPFAM" id="SSF103657">
    <property type="entry name" value="BAR/IMD domain-like"/>
    <property type="match status" value="1"/>
</dbReference>
<dbReference type="STRING" id="436010.A0A166N5X5"/>
<feature type="region of interest" description="Disordered" evidence="1">
    <location>
        <begin position="275"/>
        <end position="470"/>
    </location>
</feature>
<dbReference type="GO" id="GO:0005543">
    <property type="term" value="F:phospholipid binding"/>
    <property type="evidence" value="ECO:0007669"/>
    <property type="project" value="InterPro"/>
</dbReference>
<sequence length="470" mass="51133">MPPRSLRTLTLSAPKTTTSPGPPSPTFSEATNVSGMNFGDSGPEKIITRANLKASLHAYEELMNCSANYRAALMTMSKVTAAFADAMETCSGLKGPSYEAGTRLQAASGLHHLIGNHWHVLAETLDKNFEKPLRQHLETYRTIVNERSASYERALYERSQIIRQTEIGNMHKRQRNLQSFREALTVLQRQVDELDGMKGQHYQEIMEHEEEVWDVVQAKVCVAVRSTMDVFDRFTAKASDPVIEPMLQAVPDPFDSYGPQQSEDQIFSILQPLSISANAPSPSPSPMTASPPDTAKPEHDLMSRNSWLPSTTNVFSNSEPASEWAEVPSSPNVTPTSSSTPPRSVSPPASKRKSAGHQARKSASKLRSSLPGVEEISGSHDGTGEPAYSEAKAGSAINGNKGDTSAGNNTWGAFSYGKSPYEPYTESAESTLRRSTLYSPQHALPNFDPDPISKSPQSDDTAAAHVPLTS</sequence>
<feature type="compositionally biased region" description="Polar residues" evidence="1">
    <location>
        <begin position="427"/>
        <end position="439"/>
    </location>
</feature>
<keyword evidence="3" id="KW-1185">Reference proteome</keyword>
<organism evidence="2 3">
    <name type="scientific">Athelia psychrophila</name>
    <dbReference type="NCBI Taxonomy" id="1759441"/>
    <lineage>
        <taxon>Eukaryota</taxon>
        <taxon>Fungi</taxon>
        <taxon>Dikarya</taxon>
        <taxon>Basidiomycota</taxon>
        <taxon>Agaricomycotina</taxon>
        <taxon>Agaricomycetes</taxon>
        <taxon>Agaricomycetidae</taxon>
        <taxon>Atheliales</taxon>
        <taxon>Atheliaceae</taxon>
        <taxon>Athelia</taxon>
    </lineage>
</organism>
<evidence type="ECO:0000313" key="3">
    <source>
        <dbReference type="Proteomes" id="UP000076532"/>
    </source>
</evidence>
<dbReference type="GO" id="GO:0042144">
    <property type="term" value="P:vacuole fusion, non-autophagic"/>
    <property type="evidence" value="ECO:0007669"/>
    <property type="project" value="InterPro"/>
</dbReference>
<name>A0A166N5X5_9AGAM</name>
<feature type="compositionally biased region" description="Low complexity" evidence="1">
    <location>
        <begin position="275"/>
        <end position="292"/>
    </location>
</feature>
<dbReference type="EMBL" id="KV417525">
    <property type="protein sequence ID" value="KZP24677.1"/>
    <property type="molecule type" value="Genomic_DNA"/>
</dbReference>
<evidence type="ECO:0000256" key="1">
    <source>
        <dbReference type="SAM" id="MobiDB-lite"/>
    </source>
</evidence>
<dbReference type="GO" id="GO:0000329">
    <property type="term" value="C:fungal-type vacuole membrane"/>
    <property type="evidence" value="ECO:0007669"/>
    <property type="project" value="InterPro"/>
</dbReference>
<feature type="compositionally biased region" description="Basic residues" evidence="1">
    <location>
        <begin position="350"/>
        <end position="364"/>
    </location>
</feature>
<evidence type="ECO:0008006" key="4">
    <source>
        <dbReference type="Google" id="ProtNLM"/>
    </source>
</evidence>
<evidence type="ECO:0000313" key="2">
    <source>
        <dbReference type="EMBL" id="KZP24677.1"/>
    </source>
</evidence>
<dbReference type="Proteomes" id="UP000076532">
    <property type="component" value="Unassembled WGS sequence"/>
</dbReference>
<feature type="compositionally biased region" description="Polar residues" evidence="1">
    <location>
        <begin position="303"/>
        <end position="320"/>
    </location>
</feature>
<accession>A0A166N5X5</accession>
<dbReference type="AlphaFoldDB" id="A0A166N5X5"/>